<evidence type="ECO:0000256" key="1">
    <source>
        <dbReference type="ARBA" id="ARBA00006484"/>
    </source>
</evidence>
<dbReference type="InterPro" id="IPR036291">
    <property type="entry name" value="NAD(P)-bd_dom_sf"/>
</dbReference>
<dbReference type="Gene3D" id="3.40.50.720">
    <property type="entry name" value="NAD(P)-binding Rossmann-like Domain"/>
    <property type="match status" value="1"/>
</dbReference>
<evidence type="ECO:0000256" key="3">
    <source>
        <dbReference type="RuleBase" id="RU000363"/>
    </source>
</evidence>
<dbReference type="EMBL" id="JANYMP010000007">
    <property type="protein sequence ID" value="MCS7478668.1"/>
    <property type="molecule type" value="Genomic_DNA"/>
</dbReference>
<evidence type="ECO:0000313" key="6">
    <source>
        <dbReference type="Proteomes" id="UP001141259"/>
    </source>
</evidence>
<comment type="caution">
    <text evidence="5">The sequence shown here is derived from an EMBL/GenBank/DDBJ whole genome shotgun (WGS) entry which is preliminary data.</text>
</comment>
<reference evidence="5" key="1">
    <citation type="submission" date="2022-08" db="EMBL/GenBank/DDBJ databases">
        <authorList>
            <person name="Tistechok S."/>
            <person name="Samborskyy M."/>
            <person name="Roman I."/>
        </authorList>
    </citation>
    <scope>NUCLEOTIDE SEQUENCE</scope>
    <source>
        <strain evidence="5">DSM 103496</strain>
    </source>
</reference>
<gene>
    <name evidence="5" type="ORF">NZH93_17545</name>
</gene>
<keyword evidence="2" id="KW-0560">Oxidoreductase</keyword>
<evidence type="ECO:0000256" key="2">
    <source>
        <dbReference type="ARBA" id="ARBA00023002"/>
    </source>
</evidence>
<sequence length="278" mass="29298">MRTWFITGGTPGGFGAAFADAALRAGDRVVLTARRVEPLREWAERHGDRVLVLPLDVTDAGQVDEAVAAAVARFGGIDVLVNNAGRGWVGSVEGMDEKAVRDSFELNFFSVLAVTRAVLPGMRARGDGWVVMMSSVAGLVGVPGFGSYSAAKFAVEGMTEVLRHEVEPLGVKVLAVEPGAFRTAAYAGFATEPATESIEDYRPLLDSVTATMVDQHGHQPGDPRLGAEAVVRAISSADPPRRLVLGGAGHDRVVAGLEATLAELRAHEAESRAVDFPV</sequence>
<proteinExistence type="inferred from homology"/>
<dbReference type="SUPFAM" id="SSF51735">
    <property type="entry name" value="NAD(P)-binding Rossmann-fold domains"/>
    <property type="match status" value="1"/>
</dbReference>
<evidence type="ECO:0000259" key="4">
    <source>
        <dbReference type="SMART" id="SM00822"/>
    </source>
</evidence>
<name>A0A9X2VL49_9PSEU</name>
<organism evidence="5 6">
    <name type="scientific">Umezawaea endophytica</name>
    <dbReference type="NCBI Taxonomy" id="1654476"/>
    <lineage>
        <taxon>Bacteria</taxon>
        <taxon>Bacillati</taxon>
        <taxon>Actinomycetota</taxon>
        <taxon>Actinomycetes</taxon>
        <taxon>Pseudonocardiales</taxon>
        <taxon>Pseudonocardiaceae</taxon>
        <taxon>Umezawaea</taxon>
    </lineage>
</organism>
<dbReference type="PROSITE" id="PS00061">
    <property type="entry name" value="ADH_SHORT"/>
    <property type="match status" value="1"/>
</dbReference>
<dbReference type="CDD" id="cd05374">
    <property type="entry name" value="17beta-HSD-like_SDR_c"/>
    <property type="match status" value="1"/>
</dbReference>
<keyword evidence="6" id="KW-1185">Reference proteome</keyword>
<dbReference type="InterPro" id="IPR051911">
    <property type="entry name" value="SDR_oxidoreductase"/>
</dbReference>
<comment type="similarity">
    <text evidence="1 3">Belongs to the short-chain dehydrogenases/reductases (SDR) family.</text>
</comment>
<dbReference type="PRINTS" id="PR00080">
    <property type="entry name" value="SDRFAMILY"/>
</dbReference>
<dbReference type="Pfam" id="PF00106">
    <property type="entry name" value="adh_short"/>
    <property type="match status" value="1"/>
</dbReference>
<dbReference type="InterPro" id="IPR002347">
    <property type="entry name" value="SDR_fam"/>
</dbReference>
<feature type="domain" description="Ketoreductase" evidence="4">
    <location>
        <begin position="2"/>
        <end position="179"/>
    </location>
</feature>
<dbReference type="PANTHER" id="PTHR43976:SF16">
    <property type="entry name" value="SHORT-CHAIN DEHYDROGENASE_REDUCTASE FAMILY PROTEIN"/>
    <property type="match status" value="1"/>
</dbReference>
<evidence type="ECO:0000313" key="5">
    <source>
        <dbReference type="EMBL" id="MCS7478668.1"/>
    </source>
</evidence>
<dbReference type="RefSeq" id="WP_259624170.1">
    <property type="nucleotide sequence ID" value="NZ_JANYMP010000007.1"/>
</dbReference>
<dbReference type="SMART" id="SM00822">
    <property type="entry name" value="PKS_KR"/>
    <property type="match status" value="1"/>
</dbReference>
<dbReference type="InterPro" id="IPR020904">
    <property type="entry name" value="Sc_DH/Rdtase_CS"/>
</dbReference>
<accession>A0A9X2VL49</accession>
<protein>
    <submittedName>
        <fullName evidence="5">SDR family NAD(P)-dependent oxidoreductase</fullName>
    </submittedName>
</protein>
<dbReference type="PRINTS" id="PR00081">
    <property type="entry name" value="GDHRDH"/>
</dbReference>
<dbReference type="Proteomes" id="UP001141259">
    <property type="component" value="Unassembled WGS sequence"/>
</dbReference>
<dbReference type="PANTHER" id="PTHR43976">
    <property type="entry name" value="SHORT CHAIN DEHYDROGENASE"/>
    <property type="match status" value="1"/>
</dbReference>
<dbReference type="GO" id="GO:0016491">
    <property type="term" value="F:oxidoreductase activity"/>
    <property type="evidence" value="ECO:0007669"/>
    <property type="project" value="UniProtKB-KW"/>
</dbReference>
<dbReference type="AlphaFoldDB" id="A0A9X2VL49"/>
<dbReference type="InterPro" id="IPR057326">
    <property type="entry name" value="KR_dom"/>
</dbReference>